<evidence type="ECO:0000313" key="2">
    <source>
        <dbReference type="EMBL" id="VEL09117.1"/>
    </source>
</evidence>
<dbReference type="EMBL" id="CAAALY010005494">
    <property type="protein sequence ID" value="VEL09117.1"/>
    <property type="molecule type" value="Genomic_DNA"/>
</dbReference>
<reference evidence="2" key="1">
    <citation type="submission" date="2018-11" db="EMBL/GenBank/DDBJ databases">
        <authorList>
            <consortium name="Pathogen Informatics"/>
        </authorList>
    </citation>
    <scope>NUCLEOTIDE SEQUENCE</scope>
</reference>
<dbReference type="Proteomes" id="UP000784294">
    <property type="component" value="Unassembled WGS sequence"/>
</dbReference>
<organism evidence="2 3">
    <name type="scientific">Protopolystoma xenopodis</name>
    <dbReference type="NCBI Taxonomy" id="117903"/>
    <lineage>
        <taxon>Eukaryota</taxon>
        <taxon>Metazoa</taxon>
        <taxon>Spiralia</taxon>
        <taxon>Lophotrochozoa</taxon>
        <taxon>Platyhelminthes</taxon>
        <taxon>Monogenea</taxon>
        <taxon>Polyopisthocotylea</taxon>
        <taxon>Polystomatidea</taxon>
        <taxon>Polystomatidae</taxon>
        <taxon>Protopolystoma</taxon>
    </lineage>
</organism>
<feature type="region of interest" description="Disordered" evidence="1">
    <location>
        <begin position="205"/>
        <end position="224"/>
    </location>
</feature>
<sequence>MFTVTCYHLFDILQALEQLHLELELTNTRLNIATGKPITFNSDAISGASLLFPLTNLVISQRLDRRKPIASIPLSTSNSSLPTVNGGLGHTSNGIPCIQANPSSSLTNLSIRHDTTGAVDIASVLREDDLESVLKKLEREADKVTDWQLKEPFNIPLYVNGGEHYQTPSCLSRMAVSLDDMSIGEVRKRIKSEGLQREQEQCRLGVTSNLQRDPDEGESSIHSG</sequence>
<name>A0A3S5CHM6_9PLAT</name>
<gene>
    <name evidence="2" type="ORF">PXEA_LOCUS2557</name>
</gene>
<proteinExistence type="predicted"/>
<comment type="caution">
    <text evidence="2">The sequence shown here is derived from an EMBL/GenBank/DDBJ whole genome shotgun (WGS) entry which is preliminary data.</text>
</comment>
<accession>A0A3S5CHM6</accession>
<evidence type="ECO:0000313" key="3">
    <source>
        <dbReference type="Proteomes" id="UP000784294"/>
    </source>
</evidence>
<evidence type="ECO:0000256" key="1">
    <source>
        <dbReference type="SAM" id="MobiDB-lite"/>
    </source>
</evidence>
<protein>
    <submittedName>
        <fullName evidence="2">Uncharacterized protein</fullName>
    </submittedName>
</protein>
<keyword evidence="3" id="KW-1185">Reference proteome</keyword>
<dbReference type="AlphaFoldDB" id="A0A3S5CHM6"/>